<evidence type="ECO:0000259" key="1">
    <source>
        <dbReference type="Pfam" id="PF13579"/>
    </source>
</evidence>
<proteinExistence type="predicted"/>
<organism evidence="2 3">
    <name type="scientific">Brevundimonas vitisensis</name>
    <dbReference type="NCBI Taxonomy" id="2800818"/>
    <lineage>
        <taxon>Bacteria</taxon>
        <taxon>Pseudomonadati</taxon>
        <taxon>Pseudomonadota</taxon>
        <taxon>Alphaproteobacteria</taxon>
        <taxon>Caulobacterales</taxon>
        <taxon>Caulobacteraceae</taxon>
        <taxon>Brevundimonas</taxon>
    </lineage>
</organism>
<keyword evidence="3" id="KW-1185">Reference proteome</keyword>
<dbReference type="PANTHER" id="PTHR45947:SF3">
    <property type="entry name" value="SULFOQUINOVOSYL TRANSFERASE SQD2"/>
    <property type="match status" value="1"/>
</dbReference>
<evidence type="ECO:0000313" key="3">
    <source>
        <dbReference type="Proteomes" id="UP000595448"/>
    </source>
</evidence>
<evidence type="ECO:0000313" key="2">
    <source>
        <dbReference type="EMBL" id="QQQ18229.1"/>
    </source>
</evidence>
<protein>
    <submittedName>
        <fullName evidence="2">Glycosyltransferase family 4 protein</fullName>
    </submittedName>
</protein>
<dbReference type="CDD" id="cd03808">
    <property type="entry name" value="GT4_CapM-like"/>
    <property type="match status" value="1"/>
</dbReference>
<dbReference type="Pfam" id="PF13579">
    <property type="entry name" value="Glyco_trans_4_4"/>
    <property type="match status" value="1"/>
</dbReference>
<dbReference type="InterPro" id="IPR050194">
    <property type="entry name" value="Glycosyltransferase_grp1"/>
</dbReference>
<sequence length="399" mass="43333">MTATTPVPSEHASDRIRLCVVCTHSLTLATLYKGLFPYLTARGFDIDVIVGDTEYTEFAPEDFGPIRPIVIPMVRLPSPAADFRSLLGFVGHFSRHRYDVVHVSTPKASLTATLARALTGGGPVVFVYRRCVYELMTGLKRAAYLNVDRLICALSTLVVPISRQLERFLVEERVAPRAKVRLIGAGSSNGVDTDHFDLTPKTEQAAEALRQDMGIPADAPVLLFLGRVCSEKGVDLLRPVFDQVRAAIPGVHMVVAGPDDERDPIASETAAFFAADPAIHRIGFVSDTAPLYALSSVFVFPSYFEGFGNVLLEAAAMQRVSVAFDVPGVQEAVQDGVSGRLVASGDAPAMAQAVITLLQNPAERTAMQDRARARVVDLFSRTRILAEIEAMLRGLARRR</sequence>
<gene>
    <name evidence="2" type="ORF">JIP62_13105</name>
</gene>
<accession>A0ABX7BKX7</accession>
<dbReference type="PROSITE" id="PS50096">
    <property type="entry name" value="IQ"/>
    <property type="match status" value="1"/>
</dbReference>
<dbReference type="SUPFAM" id="SSF53756">
    <property type="entry name" value="UDP-Glycosyltransferase/glycogen phosphorylase"/>
    <property type="match status" value="1"/>
</dbReference>
<feature type="domain" description="Glycosyltransferase subfamily 4-like N-terminal" evidence="1">
    <location>
        <begin position="38"/>
        <end position="186"/>
    </location>
</feature>
<dbReference type="InterPro" id="IPR028098">
    <property type="entry name" value="Glyco_trans_4-like_N"/>
</dbReference>
<dbReference type="EMBL" id="CP067977">
    <property type="protein sequence ID" value="QQQ18229.1"/>
    <property type="molecule type" value="Genomic_DNA"/>
</dbReference>
<name>A0ABX7BKX7_9CAUL</name>
<reference evidence="2 3" key="1">
    <citation type="submission" date="2021-01" db="EMBL/GenBank/DDBJ databases">
        <title>Brevundimonas vitis sp. nov., an bacterium isolated from grape (Vitis vinifera).</title>
        <authorList>
            <person name="Jiang L."/>
            <person name="Lee J."/>
        </authorList>
    </citation>
    <scope>NUCLEOTIDE SEQUENCE [LARGE SCALE GENOMIC DNA]</scope>
    <source>
        <strain evidence="2 3">GRTSA-9</strain>
    </source>
</reference>
<dbReference type="Gene3D" id="3.40.50.2000">
    <property type="entry name" value="Glycogen Phosphorylase B"/>
    <property type="match status" value="2"/>
</dbReference>
<dbReference type="Proteomes" id="UP000595448">
    <property type="component" value="Chromosome"/>
</dbReference>
<dbReference type="Pfam" id="PF13692">
    <property type="entry name" value="Glyco_trans_1_4"/>
    <property type="match status" value="1"/>
</dbReference>
<dbReference type="RefSeq" id="WP_201102601.1">
    <property type="nucleotide sequence ID" value="NZ_CP067977.1"/>
</dbReference>
<dbReference type="PANTHER" id="PTHR45947">
    <property type="entry name" value="SULFOQUINOVOSYL TRANSFERASE SQD2"/>
    <property type="match status" value="1"/>
</dbReference>